<comment type="caution">
    <text evidence="1">The sequence shown here is derived from an EMBL/GenBank/DDBJ whole genome shotgun (WGS) entry which is preliminary data.</text>
</comment>
<dbReference type="Proteomes" id="UP001154282">
    <property type="component" value="Unassembled WGS sequence"/>
</dbReference>
<sequence>MCSIYITNPSSPVPPSHHNPYSSRQSVATMGIDLLLTCPGNLMEVRQRISDLLKMLSTYPSENLEGENHEGLTWSMLIQIATIQINGKISSFEDNKSEIYCGARVLTDYIREMIERCRRSWR</sequence>
<proteinExistence type="predicted"/>
<dbReference type="AlphaFoldDB" id="A0AAV0KNJ0"/>
<organism evidence="1 2">
    <name type="scientific">Linum tenue</name>
    <dbReference type="NCBI Taxonomy" id="586396"/>
    <lineage>
        <taxon>Eukaryota</taxon>
        <taxon>Viridiplantae</taxon>
        <taxon>Streptophyta</taxon>
        <taxon>Embryophyta</taxon>
        <taxon>Tracheophyta</taxon>
        <taxon>Spermatophyta</taxon>
        <taxon>Magnoliopsida</taxon>
        <taxon>eudicotyledons</taxon>
        <taxon>Gunneridae</taxon>
        <taxon>Pentapetalae</taxon>
        <taxon>rosids</taxon>
        <taxon>fabids</taxon>
        <taxon>Malpighiales</taxon>
        <taxon>Linaceae</taxon>
        <taxon>Linum</taxon>
    </lineage>
</organism>
<keyword evidence="2" id="KW-1185">Reference proteome</keyword>
<evidence type="ECO:0000313" key="1">
    <source>
        <dbReference type="EMBL" id="CAI0422516.1"/>
    </source>
</evidence>
<protein>
    <submittedName>
        <fullName evidence="1">Uncharacterized protein</fullName>
    </submittedName>
</protein>
<evidence type="ECO:0000313" key="2">
    <source>
        <dbReference type="Proteomes" id="UP001154282"/>
    </source>
</evidence>
<dbReference type="EMBL" id="CAMGYJ010000005">
    <property type="protein sequence ID" value="CAI0422516.1"/>
    <property type="molecule type" value="Genomic_DNA"/>
</dbReference>
<reference evidence="1" key="1">
    <citation type="submission" date="2022-08" db="EMBL/GenBank/DDBJ databases">
        <authorList>
            <person name="Gutierrez-Valencia J."/>
        </authorList>
    </citation>
    <scope>NUCLEOTIDE SEQUENCE</scope>
</reference>
<gene>
    <name evidence="1" type="ORF">LITE_LOCUS19164</name>
</gene>
<accession>A0AAV0KNJ0</accession>
<name>A0AAV0KNJ0_9ROSI</name>